<dbReference type="SUPFAM" id="SSF109854">
    <property type="entry name" value="DinB/YfiT-like putative metalloenzymes"/>
    <property type="match status" value="1"/>
</dbReference>
<gene>
    <name evidence="2" type="ORF">H9W90_02990</name>
</gene>
<dbReference type="InterPro" id="IPR034660">
    <property type="entry name" value="DinB/YfiT-like"/>
</dbReference>
<dbReference type="Gene3D" id="1.20.120.450">
    <property type="entry name" value="dinb family like domain"/>
    <property type="match status" value="1"/>
</dbReference>
<dbReference type="Pfam" id="PF12867">
    <property type="entry name" value="DinB_2"/>
    <property type="match status" value="1"/>
</dbReference>
<dbReference type="InterPro" id="IPR024775">
    <property type="entry name" value="DinB-like"/>
</dbReference>
<reference evidence="2 3" key="1">
    <citation type="submission" date="2020-08" db="EMBL/GenBank/DDBJ databases">
        <title>Polaribacter sp. L12M9 isolated from gut of the Korean scallop.</title>
        <authorList>
            <person name="Jeong Y.S."/>
        </authorList>
    </citation>
    <scope>NUCLEOTIDE SEQUENCE [LARGE SCALE GENOMIC DNA]</scope>
    <source>
        <strain evidence="2 3">L12M9</strain>
    </source>
</reference>
<dbReference type="RefSeq" id="WP_187482984.1">
    <property type="nucleotide sequence ID" value="NZ_CP060695.1"/>
</dbReference>
<dbReference type="AlphaFoldDB" id="A0A7G9LBU9"/>
<feature type="domain" description="DinB-like" evidence="1">
    <location>
        <begin position="28"/>
        <end position="163"/>
    </location>
</feature>
<protein>
    <submittedName>
        <fullName evidence="2">DinB family protein</fullName>
    </submittedName>
</protein>
<accession>A0A7G9LBU9</accession>
<name>A0A7G9LBU9_9FLAO</name>
<keyword evidence="3" id="KW-1185">Reference proteome</keyword>
<dbReference type="KEGG" id="ppec:H9W90_02990"/>
<dbReference type="EMBL" id="CP060695">
    <property type="protein sequence ID" value="QNM86098.1"/>
    <property type="molecule type" value="Genomic_DNA"/>
</dbReference>
<evidence type="ECO:0000313" key="3">
    <source>
        <dbReference type="Proteomes" id="UP000515808"/>
    </source>
</evidence>
<dbReference type="Proteomes" id="UP000515808">
    <property type="component" value="Chromosome"/>
</dbReference>
<evidence type="ECO:0000313" key="2">
    <source>
        <dbReference type="EMBL" id="QNM86098.1"/>
    </source>
</evidence>
<organism evidence="2 3">
    <name type="scientific">Polaribacter pectinis</name>
    <dbReference type="NCBI Taxonomy" id="2738844"/>
    <lineage>
        <taxon>Bacteria</taxon>
        <taxon>Pseudomonadati</taxon>
        <taxon>Bacteroidota</taxon>
        <taxon>Flavobacteriia</taxon>
        <taxon>Flavobacteriales</taxon>
        <taxon>Flavobacteriaceae</taxon>
    </lineage>
</organism>
<proteinExistence type="predicted"/>
<sequence>MIPKEEYNPYFEQYIQLVSKDKSIIENLEDSQNQFDTLLRNIPKEKHNFSYAEGKWTLKELIQHTIDTERIFCYRALCFARNDKTSLPGFDQDIFVDYGNANQLDYFDLLEEMATLRKSTIQLFKSFSEEALLRIGVASDNKISVRALGCLFSGHQLHHFNVIKERYLLDN</sequence>
<evidence type="ECO:0000259" key="1">
    <source>
        <dbReference type="Pfam" id="PF12867"/>
    </source>
</evidence>